<dbReference type="Pfam" id="PF03479">
    <property type="entry name" value="PCC"/>
    <property type="match status" value="1"/>
</dbReference>
<evidence type="ECO:0000313" key="2">
    <source>
        <dbReference type="EMBL" id="PJG50637.1"/>
    </source>
</evidence>
<accession>A0A2M8QYJ6</accession>
<dbReference type="Gene3D" id="3.30.1330.80">
    <property type="entry name" value="Hypothetical protein, similar to alpha- acetolactate decarboxylase, domain 2"/>
    <property type="match status" value="1"/>
</dbReference>
<dbReference type="CDD" id="cd11378">
    <property type="entry name" value="DUF296"/>
    <property type="match status" value="1"/>
</dbReference>
<sequence length="240" mass="26263">MKNCVPANGLIAEIRLRKSRNYLIESSAAGTEDFDNPILYLRRYGMTKRKSFAGKIEEVVYARLEPGDDLLRALWEICKEHDIKTGVLMDCTGSMANCVMQRFGHEDHGGLGIDVVNIRGPLEVTATGVIGTGWVPDKSVTVPPLLKREGWTGFGFGGWEGHETPYCHVHIVVSNNSETVCGHLLEGSHLHPKPAPDKVDKITGRGNVPEHFTVAIAKVSGVVLKAVFDKSGYYHDVVAA</sequence>
<evidence type="ECO:0000259" key="1">
    <source>
        <dbReference type="Pfam" id="PF03479"/>
    </source>
</evidence>
<proteinExistence type="predicted"/>
<evidence type="ECO:0000313" key="3">
    <source>
        <dbReference type="Proteomes" id="UP000231194"/>
    </source>
</evidence>
<dbReference type="EMBL" id="PGVG01000053">
    <property type="protein sequence ID" value="PJG50637.1"/>
    <property type="molecule type" value="Genomic_DNA"/>
</dbReference>
<feature type="domain" description="PPC" evidence="1">
    <location>
        <begin position="59"/>
        <end position="188"/>
    </location>
</feature>
<name>A0A2M8QYJ6_9BRAD</name>
<comment type="caution">
    <text evidence="2">The sequence shown here is derived from an EMBL/GenBank/DDBJ whole genome shotgun (WGS) entry which is preliminary data.</text>
</comment>
<organism evidence="2 3">
    <name type="scientific">Bradyrhizobium forestalis</name>
    <dbReference type="NCBI Taxonomy" id="1419263"/>
    <lineage>
        <taxon>Bacteria</taxon>
        <taxon>Pseudomonadati</taxon>
        <taxon>Pseudomonadota</taxon>
        <taxon>Alphaproteobacteria</taxon>
        <taxon>Hyphomicrobiales</taxon>
        <taxon>Nitrobacteraceae</taxon>
        <taxon>Bradyrhizobium</taxon>
    </lineage>
</organism>
<dbReference type="AlphaFoldDB" id="A0A2M8QYJ6"/>
<protein>
    <recommendedName>
        <fullName evidence="1">PPC domain-containing protein</fullName>
    </recommendedName>
</protein>
<dbReference type="InterPro" id="IPR005175">
    <property type="entry name" value="PPC_dom"/>
</dbReference>
<keyword evidence="3" id="KW-1185">Reference proteome</keyword>
<gene>
    <name evidence="2" type="ORF">CVM73_35170</name>
</gene>
<reference evidence="2 3" key="1">
    <citation type="submission" date="2017-11" db="EMBL/GenBank/DDBJ databases">
        <title>Bradyrhizobium forestalis sp. nov., an efficient nitrogen-fixing bacterium isolated from nodules of forest legume species in the Amazon.</title>
        <authorList>
            <person name="Costa E.M."/>
            <person name="Guimaraes A."/>
            <person name="Carvalho T.S."/>
            <person name="Rodrigues T.L."/>
            <person name="Ribeiro P.R.A."/>
            <person name="Lebbe L."/>
            <person name="Willems A."/>
            <person name="Moreira F.M.S."/>
        </authorList>
    </citation>
    <scope>NUCLEOTIDE SEQUENCE [LARGE SCALE GENOMIC DNA]</scope>
    <source>
        <strain evidence="2 3">INPA54B</strain>
    </source>
</reference>
<dbReference type="Proteomes" id="UP000231194">
    <property type="component" value="Unassembled WGS sequence"/>
</dbReference>
<dbReference type="SUPFAM" id="SSF117856">
    <property type="entry name" value="AF0104/ALDC/Ptd012-like"/>
    <property type="match status" value="1"/>
</dbReference>